<dbReference type="AlphaFoldDB" id="A0A3S4YLF6"/>
<dbReference type="Proteomes" id="UP000624159">
    <property type="component" value="Unassembled WGS sequence"/>
</dbReference>
<dbReference type="RefSeq" id="WP_126530975.1">
    <property type="nucleotide sequence ID" value="NZ_JADULK010000006.1"/>
</dbReference>
<feature type="domain" description="Na+/H+ antiporter NhaC-like C-terminal" evidence="10">
    <location>
        <begin position="161"/>
        <end position="460"/>
    </location>
</feature>
<sequence length="490" mass="51473">METIKPRIPTLTESLLPIIAMVLLLGVGYAAFDLPPEPLMVLSTVIAALLVKRLGHDYGAILNAISQKIAKTMPALLILISVGLLIGTWMAGGTIPLMIYYGLKLINPAMLYVTALLVTAVVSVCTGTSWGSAGTIGVAFMGVAIGMEANLAATAGAVVAGAYFGDKLSPLSGDTNLAAMAAQVDLYEHIAHLLYTTLPSLILSAVVMLCYGLSVDLAGAAITDKVTLITDGLQGIYHFNWLLLLPIAIVLYGSASKKPTIPVMLVSALCAMLNAAFIQGFALHDIVKSAVDGFNVSMLGDTPVNPLLSNLLNRGGMNSMMGTLLICFCALSFAGTLALSGALEVIVHNLLKLVHSTGTLIVATLTCGLTMIGVTCNGQISILIPIEMLRSAYIERGLHPKNLSRTVEDSATIFEPILPWTAAGAYMAGTLGVATLAYLPWAVLCWSGIFFAMLWGFTGFGIARLTPEQQRQLAEQAADDAAPLNEKAAH</sequence>
<evidence type="ECO:0000256" key="3">
    <source>
        <dbReference type="ARBA" id="ARBA00022449"/>
    </source>
</evidence>
<dbReference type="EMBL" id="JADULK010000006">
    <property type="protein sequence ID" value="MBH1930744.1"/>
    <property type="molecule type" value="Genomic_DNA"/>
</dbReference>
<keyword evidence="14" id="KW-1185">Reference proteome</keyword>
<feature type="transmembrane region" description="Helical" evidence="9">
    <location>
        <begin position="38"/>
        <end position="55"/>
    </location>
</feature>
<gene>
    <name evidence="12" type="primary">mleN</name>
    <name evidence="11" type="synonym">nhaC</name>
    <name evidence="11" type="ORF">I5U13_13900</name>
    <name evidence="12" type="ORF">NCTC10036_01485</name>
</gene>
<keyword evidence="6 9" id="KW-1133">Transmembrane helix</keyword>
<feature type="transmembrane region" description="Helical" evidence="9">
    <location>
        <begin position="324"/>
        <end position="347"/>
    </location>
</feature>
<evidence type="ECO:0000256" key="9">
    <source>
        <dbReference type="SAM" id="Phobius"/>
    </source>
</evidence>
<feature type="transmembrane region" description="Helical" evidence="9">
    <location>
        <begin position="109"/>
        <end position="131"/>
    </location>
</feature>
<evidence type="ECO:0000256" key="6">
    <source>
        <dbReference type="ARBA" id="ARBA00022989"/>
    </source>
</evidence>
<feature type="transmembrane region" description="Helical" evidence="9">
    <location>
        <begin position="138"/>
        <end position="164"/>
    </location>
</feature>
<keyword evidence="4" id="KW-1003">Cell membrane</keyword>
<comment type="subcellular location">
    <subcellularLocation>
        <location evidence="1">Cell membrane</location>
        <topology evidence="1">Multi-pass membrane protein</topology>
    </subcellularLocation>
</comment>
<evidence type="ECO:0000313" key="13">
    <source>
        <dbReference type="Proteomes" id="UP000281904"/>
    </source>
</evidence>
<evidence type="ECO:0000256" key="4">
    <source>
        <dbReference type="ARBA" id="ARBA00022475"/>
    </source>
</evidence>
<feature type="transmembrane region" description="Helical" evidence="9">
    <location>
        <begin position="359"/>
        <end position="386"/>
    </location>
</feature>
<dbReference type="InterPro" id="IPR052180">
    <property type="entry name" value="NhaC_Na-H+_Antiporter"/>
</dbReference>
<feature type="transmembrane region" description="Helical" evidence="9">
    <location>
        <begin position="261"/>
        <end position="283"/>
    </location>
</feature>
<evidence type="ECO:0000256" key="5">
    <source>
        <dbReference type="ARBA" id="ARBA00022692"/>
    </source>
</evidence>
<evidence type="ECO:0000256" key="8">
    <source>
        <dbReference type="ARBA" id="ARBA00038435"/>
    </source>
</evidence>
<dbReference type="PANTHER" id="PTHR33451">
    <property type="entry name" value="MALATE-2H(+)/NA(+)-LACTATE ANTIPORTER"/>
    <property type="match status" value="1"/>
</dbReference>
<dbReference type="NCBIfam" id="TIGR00931">
    <property type="entry name" value="antiport_nhaC"/>
    <property type="match status" value="1"/>
</dbReference>
<evidence type="ECO:0000313" key="11">
    <source>
        <dbReference type="EMBL" id="MBH1930744.1"/>
    </source>
</evidence>
<dbReference type="Proteomes" id="UP000281904">
    <property type="component" value="Chromosome"/>
</dbReference>
<feature type="transmembrane region" description="Helical" evidence="9">
    <location>
        <begin position="441"/>
        <end position="463"/>
    </location>
</feature>
<dbReference type="Pfam" id="PF03553">
    <property type="entry name" value="Na_H_antiporter"/>
    <property type="match status" value="1"/>
</dbReference>
<reference evidence="11 14" key="2">
    <citation type="submission" date="2020-11" db="EMBL/GenBank/DDBJ databases">
        <title>Enhanced detection system for hospital associated transmission using whole genome sequencing surveillance.</title>
        <authorList>
            <person name="Harrison L.H."/>
            <person name="Van Tyne D."/>
            <person name="Marsh J.W."/>
            <person name="Griffith M.P."/>
            <person name="Snyder D.J."/>
            <person name="Cooper V.S."/>
            <person name="Mustapha M."/>
        </authorList>
    </citation>
    <scope>NUCLEOTIDE SEQUENCE [LARGE SCALE GENOMIC DNA]</scope>
    <source>
        <strain evidence="11 14">SER00230</strain>
    </source>
</reference>
<evidence type="ECO:0000256" key="2">
    <source>
        <dbReference type="ARBA" id="ARBA00022448"/>
    </source>
</evidence>
<keyword evidence="5 9" id="KW-0812">Transmembrane</keyword>
<keyword evidence="3" id="KW-0050">Antiport</keyword>
<evidence type="ECO:0000259" key="10">
    <source>
        <dbReference type="Pfam" id="PF03553"/>
    </source>
</evidence>
<evidence type="ECO:0000256" key="7">
    <source>
        <dbReference type="ARBA" id="ARBA00023136"/>
    </source>
</evidence>
<feature type="transmembrane region" description="Helical" evidence="9">
    <location>
        <begin position="12"/>
        <end position="32"/>
    </location>
</feature>
<accession>A0A3S4YLF6</accession>
<feature type="transmembrane region" description="Helical" evidence="9">
    <location>
        <begin position="235"/>
        <end position="255"/>
    </location>
</feature>
<dbReference type="InterPro" id="IPR004770">
    <property type="entry name" value="Na/H_antiport_NhaC"/>
</dbReference>
<evidence type="ECO:0000313" key="12">
    <source>
        <dbReference type="EMBL" id="VEI63358.1"/>
    </source>
</evidence>
<dbReference type="PANTHER" id="PTHR33451:SF3">
    <property type="entry name" value="MALATE-2H(+)_NA(+)-LACTATE ANTIPORTER"/>
    <property type="match status" value="1"/>
</dbReference>
<dbReference type="EMBL" id="LR134493">
    <property type="protein sequence ID" value="VEI63358.1"/>
    <property type="molecule type" value="Genomic_DNA"/>
</dbReference>
<evidence type="ECO:0000256" key="1">
    <source>
        <dbReference type="ARBA" id="ARBA00004651"/>
    </source>
</evidence>
<reference evidence="12 13" key="1">
    <citation type="submission" date="2018-12" db="EMBL/GenBank/DDBJ databases">
        <authorList>
            <consortium name="Pathogen Informatics"/>
        </authorList>
    </citation>
    <scope>NUCLEOTIDE SEQUENCE [LARGE SCALE GENOMIC DNA]</scope>
    <source>
        <strain evidence="12 13">NCTC10036</strain>
    </source>
</reference>
<protein>
    <submittedName>
        <fullName evidence="12">Malate-2H(+)/Na(+)-lactate antiporter</fullName>
    </submittedName>
    <submittedName>
        <fullName evidence="11">Na+/H+ antiporter NhaC</fullName>
    </submittedName>
</protein>
<feature type="transmembrane region" description="Helical" evidence="9">
    <location>
        <begin position="417"/>
        <end position="435"/>
    </location>
</feature>
<proteinExistence type="inferred from homology"/>
<feature type="transmembrane region" description="Helical" evidence="9">
    <location>
        <begin position="76"/>
        <end position="103"/>
    </location>
</feature>
<keyword evidence="2" id="KW-0813">Transport</keyword>
<dbReference type="GO" id="GO:0005886">
    <property type="term" value="C:plasma membrane"/>
    <property type="evidence" value="ECO:0007669"/>
    <property type="project" value="UniProtKB-SubCell"/>
</dbReference>
<evidence type="ECO:0000313" key="14">
    <source>
        <dbReference type="Proteomes" id="UP000624159"/>
    </source>
</evidence>
<feature type="transmembrane region" description="Helical" evidence="9">
    <location>
        <begin position="201"/>
        <end position="223"/>
    </location>
</feature>
<dbReference type="GO" id="GO:0015297">
    <property type="term" value="F:antiporter activity"/>
    <property type="evidence" value="ECO:0007669"/>
    <property type="project" value="UniProtKB-KW"/>
</dbReference>
<dbReference type="InterPro" id="IPR018461">
    <property type="entry name" value="Na/H_Antiport_NhaC-like_C"/>
</dbReference>
<name>A0A3S4YLF6_SERRU</name>
<comment type="similarity">
    <text evidence="8">Belongs to the NhaC Na(+)/H(+) (TC 2.A.35) antiporter family.</text>
</comment>
<keyword evidence="7 9" id="KW-0472">Membrane</keyword>
<organism evidence="12 13">
    <name type="scientific">Serratia rubidaea</name>
    <name type="common">Serratia marinorubra</name>
    <dbReference type="NCBI Taxonomy" id="61652"/>
    <lineage>
        <taxon>Bacteria</taxon>
        <taxon>Pseudomonadati</taxon>
        <taxon>Pseudomonadota</taxon>
        <taxon>Gammaproteobacteria</taxon>
        <taxon>Enterobacterales</taxon>
        <taxon>Yersiniaceae</taxon>
        <taxon>Serratia</taxon>
    </lineage>
</organism>